<evidence type="ECO:0000313" key="2">
    <source>
        <dbReference type="EMBL" id="UWN57842.1"/>
    </source>
</evidence>
<keyword evidence="3" id="KW-1185">Reference proteome</keyword>
<feature type="signal peptide" evidence="1">
    <location>
        <begin position="1"/>
        <end position="23"/>
    </location>
</feature>
<evidence type="ECO:0000313" key="3">
    <source>
        <dbReference type="Proteomes" id="UP001059295"/>
    </source>
</evidence>
<dbReference type="Pfam" id="PF14059">
    <property type="entry name" value="DUF4251"/>
    <property type="match status" value="1"/>
</dbReference>
<gene>
    <name evidence="2" type="ORF">NQ491_03420</name>
</gene>
<proteinExistence type="predicted"/>
<reference evidence="2" key="1">
    <citation type="journal article" date="2022" name="Cell">
        <title>Design, construction, and in vivo augmentation of a complex gut microbiome.</title>
        <authorList>
            <person name="Cheng A.G."/>
            <person name="Ho P.Y."/>
            <person name="Aranda-Diaz A."/>
            <person name="Jain S."/>
            <person name="Yu F.B."/>
            <person name="Meng X."/>
            <person name="Wang M."/>
            <person name="Iakiviak M."/>
            <person name="Nagashima K."/>
            <person name="Zhao A."/>
            <person name="Murugkar P."/>
            <person name="Patil A."/>
            <person name="Atabakhsh K."/>
            <person name="Weakley A."/>
            <person name="Yan J."/>
            <person name="Brumbaugh A.R."/>
            <person name="Higginbottom S."/>
            <person name="Dimas A."/>
            <person name="Shiver A.L."/>
            <person name="Deutschbauer A."/>
            <person name="Neff N."/>
            <person name="Sonnenburg J.L."/>
            <person name="Huang K.C."/>
            <person name="Fischbach M.A."/>
        </authorList>
    </citation>
    <scope>NUCLEOTIDE SEQUENCE</scope>
    <source>
        <strain evidence="2">AP11</strain>
    </source>
</reference>
<dbReference type="RefSeq" id="WP_157365645.1">
    <property type="nucleotide sequence ID" value="NZ_CAPH01000003.1"/>
</dbReference>
<keyword evidence="1" id="KW-0732">Signal</keyword>
<protein>
    <submittedName>
        <fullName evidence="2">DUF4251 domain-containing protein</fullName>
    </submittedName>
</protein>
<evidence type="ECO:0000256" key="1">
    <source>
        <dbReference type="SAM" id="SignalP"/>
    </source>
</evidence>
<feature type="chain" id="PRO_5045386315" evidence="1">
    <location>
        <begin position="24"/>
        <end position="166"/>
    </location>
</feature>
<accession>A0ABY5V3H3</accession>
<dbReference type="InterPro" id="IPR025347">
    <property type="entry name" value="DUF4251"/>
</dbReference>
<dbReference type="GeneID" id="82890752"/>
<organism evidence="2 3">
    <name type="scientific">Alistipes ihumii AP11</name>
    <dbReference type="NCBI Taxonomy" id="1211813"/>
    <lineage>
        <taxon>Bacteria</taxon>
        <taxon>Pseudomonadati</taxon>
        <taxon>Bacteroidota</taxon>
        <taxon>Bacteroidia</taxon>
        <taxon>Bacteroidales</taxon>
        <taxon>Rikenellaceae</taxon>
        <taxon>Alistipes</taxon>
    </lineage>
</organism>
<dbReference type="Proteomes" id="UP001059295">
    <property type="component" value="Chromosome"/>
</dbReference>
<name>A0ABY5V3H3_9BACT</name>
<dbReference type="EMBL" id="CP102294">
    <property type="protein sequence ID" value="UWN57842.1"/>
    <property type="molecule type" value="Genomic_DNA"/>
</dbReference>
<sequence length="166" mass="18355">MKRSLLGLSLLLFSLMSFFPAEAKKPVTDPRQAAIVEKMLDSRDYWIAVSSVYPLKQRSFTVSGYTIHVCGDTLQTVLPYVGQSYRAPLGADEGMSFNDAPITNYRVKKMKRGNWVITFSARTSTESCSFTFRIEPNGLTSVSLVPESCESITYKGALSARNAAGF</sequence>
<dbReference type="Gene3D" id="2.40.128.410">
    <property type="match status" value="1"/>
</dbReference>